<feature type="compositionally biased region" description="Polar residues" evidence="1">
    <location>
        <begin position="7"/>
        <end position="21"/>
    </location>
</feature>
<dbReference type="EMBL" id="JBANRG010000001">
    <property type="protein sequence ID" value="KAK7471931.1"/>
    <property type="molecule type" value="Genomic_DNA"/>
</dbReference>
<name>A0ABR1K8Z9_9AGAR</name>
<feature type="compositionally biased region" description="Low complexity" evidence="1">
    <location>
        <begin position="42"/>
        <end position="57"/>
    </location>
</feature>
<dbReference type="Proteomes" id="UP001498398">
    <property type="component" value="Unassembled WGS sequence"/>
</dbReference>
<accession>A0ABR1K8Z9</accession>
<comment type="caution">
    <text evidence="2">The sequence shown here is derived from an EMBL/GenBank/DDBJ whole genome shotgun (WGS) entry which is preliminary data.</text>
</comment>
<feature type="region of interest" description="Disordered" evidence="1">
    <location>
        <begin position="1"/>
        <end position="83"/>
    </location>
</feature>
<keyword evidence="3" id="KW-1185">Reference proteome</keyword>
<gene>
    <name evidence="2" type="ORF">VKT23_000036</name>
</gene>
<evidence type="ECO:0000256" key="1">
    <source>
        <dbReference type="SAM" id="MobiDB-lite"/>
    </source>
</evidence>
<proteinExistence type="predicted"/>
<reference evidence="2 3" key="1">
    <citation type="submission" date="2024-01" db="EMBL/GenBank/DDBJ databases">
        <title>A draft genome for the cacao thread blight pathogen Marasmiellus scandens.</title>
        <authorList>
            <person name="Baruah I.K."/>
            <person name="Leung J."/>
            <person name="Bukari Y."/>
            <person name="Amoako-Attah I."/>
            <person name="Meinhardt L.W."/>
            <person name="Bailey B.A."/>
            <person name="Cohen S.P."/>
        </authorList>
    </citation>
    <scope>NUCLEOTIDE SEQUENCE [LARGE SCALE GENOMIC DNA]</scope>
    <source>
        <strain evidence="2 3">GH-19</strain>
    </source>
</reference>
<evidence type="ECO:0000313" key="3">
    <source>
        <dbReference type="Proteomes" id="UP001498398"/>
    </source>
</evidence>
<evidence type="ECO:0000313" key="2">
    <source>
        <dbReference type="EMBL" id="KAK7471931.1"/>
    </source>
</evidence>
<organism evidence="2 3">
    <name type="scientific">Marasmiellus scandens</name>
    <dbReference type="NCBI Taxonomy" id="2682957"/>
    <lineage>
        <taxon>Eukaryota</taxon>
        <taxon>Fungi</taxon>
        <taxon>Dikarya</taxon>
        <taxon>Basidiomycota</taxon>
        <taxon>Agaricomycotina</taxon>
        <taxon>Agaricomycetes</taxon>
        <taxon>Agaricomycetidae</taxon>
        <taxon>Agaricales</taxon>
        <taxon>Marasmiineae</taxon>
        <taxon>Omphalotaceae</taxon>
        <taxon>Marasmiellus</taxon>
    </lineage>
</organism>
<protein>
    <submittedName>
        <fullName evidence="2">Uncharacterized protein</fullName>
    </submittedName>
</protein>
<sequence length="235" mass="24865">MGGVSLRPSSIDSFGQRTNPHQIVEDDESAHVYGSAIPPPSHTSGSRSRSTSRNGSRAELVGDPGFLSQSQSPPPGGGGYAPSIAGMSNVGSFNARSMNAVGVIQAEVKAGRKENLISRTRTLNPPLENTSCFWRWRGRRKRPSTTTLIELFTSSYSDEISALSTCRSAEIAQGLIKAGLVKHLLMKGLRGGEGAARLSACIGALVHTDAVIPDLVDHLKNSSSSPTPQTDELAR</sequence>